<feature type="region of interest" description="Disordered" evidence="1">
    <location>
        <begin position="448"/>
        <end position="494"/>
    </location>
</feature>
<accession>A0AAV5J8N2</accession>
<keyword evidence="2" id="KW-0812">Transmembrane</keyword>
<keyword evidence="2" id="KW-0472">Membrane</keyword>
<proteinExistence type="predicted"/>
<comment type="caution">
    <text evidence="3">The sequence shown here is derived from an EMBL/GenBank/DDBJ whole genome shotgun (WGS) entry which is preliminary data.</text>
</comment>
<reference evidence="3 4" key="1">
    <citation type="journal article" date="2021" name="Commun. Biol.">
        <title>The genome of Shorea leprosula (Dipterocarpaceae) highlights the ecological relevance of drought in aseasonal tropical rainforests.</title>
        <authorList>
            <person name="Ng K.K.S."/>
            <person name="Kobayashi M.J."/>
            <person name="Fawcett J.A."/>
            <person name="Hatakeyama M."/>
            <person name="Paape T."/>
            <person name="Ng C.H."/>
            <person name="Ang C.C."/>
            <person name="Tnah L.H."/>
            <person name="Lee C.T."/>
            <person name="Nishiyama T."/>
            <person name="Sese J."/>
            <person name="O'Brien M.J."/>
            <person name="Copetti D."/>
            <person name="Mohd Noor M.I."/>
            <person name="Ong R.C."/>
            <person name="Putra M."/>
            <person name="Sireger I.Z."/>
            <person name="Indrioko S."/>
            <person name="Kosugi Y."/>
            <person name="Izuno A."/>
            <person name="Isagi Y."/>
            <person name="Lee S.L."/>
            <person name="Shimizu K.K."/>
        </authorList>
    </citation>
    <scope>NUCLEOTIDE SEQUENCE [LARGE SCALE GENOMIC DNA]</scope>
    <source>
        <strain evidence="3">214</strain>
    </source>
</reference>
<dbReference type="EMBL" id="BPVZ01000029">
    <property type="protein sequence ID" value="GKV08878.1"/>
    <property type="molecule type" value="Genomic_DNA"/>
</dbReference>
<feature type="transmembrane region" description="Helical" evidence="2">
    <location>
        <begin position="376"/>
        <end position="403"/>
    </location>
</feature>
<dbReference type="AlphaFoldDB" id="A0AAV5J8N2"/>
<protein>
    <submittedName>
        <fullName evidence="3">Uncharacterized protein</fullName>
    </submittedName>
</protein>
<keyword evidence="2" id="KW-1133">Transmembrane helix</keyword>
<keyword evidence="4" id="KW-1185">Reference proteome</keyword>
<organism evidence="3 4">
    <name type="scientific">Rubroshorea leprosula</name>
    <dbReference type="NCBI Taxonomy" id="152421"/>
    <lineage>
        <taxon>Eukaryota</taxon>
        <taxon>Viridiplantae</taxon>
        <taxon>Streptophyta</taxon>
        <taxon>Embryophyta</taxon>
        <taxon>Tracheophyta</taxon>
        <taxon>Spermatophyta</taxon>
        <taxon>Magnoliopsida</taxon>
        <taxon>eudicotyledons</taxon>
        <taxon>Gunneridae</taxon>
        <taxon>Pentapetalae</taxon>
        <taxon>rosids</taxon>
        <taxon>malvids</taxon>
        <taxon>Malvales</taxon>
        <taxon>Dipterocarpaceae</taxon>
        <taxon>Rubroshorea</taxon>
    </lineage>
</organism>
<gene>
    <name evidence="3" type="ORF">SLEP1_g20449</name>
</gene>
<feature type="compositionally biased region" description="Basic and acidic residues" evidence="1">
    <location>
        <begin position="448"/>
        <end position="462"/>
    </location>
</feature>
<evidence type="ECO:0000256" key="1">
    <source>
        <dbReference type="SAM" id="MobiDB-lite"/>
    </source>
</evidence>
<name>A0AAV5J8N2_9ROSI</name>
<dbReference type="PANTHER" id="PTHR31170">
    <property type="entry name" value="BNAC04G53230D PROTEIN"/>
    <property type="match status" value="1"/>
</dbReference>
<evidence type="ECO:0000256" key="2">
    <source>
        <dbReference type="SAM" id="Phobius"/>
    </source>
</evidence>
<evidence type="ECO:0000313" key="4">
    <source>
        <dbReference type="Proteomes" id="UP001054252"/>
    </source>
</evidence>
<sequence length="883" mass="100766">MEDHGKQKDAVLVRIDAKLNSLSTLHIQKRKIFKVPRELLEINKNAYEPHFVSIGPYHHGNDHFKAMEVYKVRLFKMLLQRIGQLSTATCVAAMRDMVEEARNCYAESLTMSTDDFLEMIVLDGCFVVELFHQIHCREWVEDELFELLGLTSGNDKFLYIKSFFDVFDNSILPGFKAKDASWNEGSIASAKHLLDLLHTRWSSTIQQTGAEQNTATKGGKWSYIPSTSELREAGIEFKKVEGDGRNLIDIKFTNGIFEIPTLTVQNNTECLLRNIIVCEQFDCKFPAYWTDYIILMDCLMNTEKDVDLLCQHAIIGKFLGENAAVATLFNRLGYPVSFSTEMFFYKELSNDINKHYSSPWNKNMAKLRHDYFHSPWSFIFFLAAGFLLLFTLLQTIFTIFPWAKDDDEADPPSKLPVKRRITTEKEAEIEGPSIPKTNIKKVKTVEEKEKAEAGVKNQKDIPVDIDDEDSDNRNSGDTDYNDSDNPGHLRPFSSSEEEDVFFVASDQPSVRSTDVFYNSDWKVMADDSIQNDEVQILIDGRLELLSALQIQKHQIFKVPRELREVNKNTYEPHIVSIGPYHHGKDHLKAMEVHKLLDMGDENKKIEYIKSFFEVFDDSILPGFKVKDENGNEGLIASAKHLLDLVHTRWSSSIGGKGNVTHGEGSITCVEHPLDSVHTNCISPTEQTGANKNIVERGGCLCYIPSASELTEAGVKFKKFEGEGRNLFDIKFTNGILQIPTLIIQNNTECLLRNIIVCEQFDSESQVNYWTDYIVLMDCLINTEKDVELLCQSGIISSFLGDNAAVATLFNRLGYHVSFSQEKFFYKELFGDVKKHHGSFWNRNMAKLRHDYFNSPWSLISFLAAVFLLLLSLVQTTFTIFSRN</sequence>
<feature type="region of interest" description="Disordered" evidence="1">
    <location>
        <begin position="407"/>
        <end position="435"/>
    </location>
</feature>
<evidence type="ECO:0000313" key="3">
    <source>
        <dbReference type="EMBL" id="GKV08878.1"/>
    </source>
</evidence>
<feature type="transmembrane region" description="Helical" evidence="2">
    <location>
        <begin position="856"/>
        <end position="880"/>
    </location>
</feature>
<dbReference type="InterPro" id="IPR004158">
    <property type="entry name" value="DUF247_pln"/>
</dbReference>
<dbReference type="PANTHER" id="PTHR31170:SF17">
    <property type="match status" value="1"/>
</dbReference>
<dbReference type="Proteomes" id="UP001054252">
    <property type="component" value="Unassembled WGS sequence"/>
</dbReference>
<dbReference type="Pfam" id="PF03140">
    <property type="entry name" value="DUF247"/>
    <property type="match status" value="4"/>
</dbReference>